<name>A0ABY2XGS1_9GAMM</name>
<keyword evidence="1" id="KW-0812">Transmembrane</keyword>
<accession>A0ABY2XGS1</accession>
<dbReference type="EMBL" id="VCQT01000045">
    <property type="protein sequence ID" value="TMW10872.1"/>
    <property type="molecule type" value="Genomic_DNA"/>
</dbReference>
<keyword evidence="1" id="KW-1133">Transmembrane helix</keyword>
<evidence type="ECO:0000256" key="1">
    <source>
        <dbReference type="SAM" id="Phobius"/>
    </source>
</evidence>
<protein>
    <submittedName>
        <fullName evidence="2">Uncharacterized protein</fullName>
    </submittedName>
</protein>
<evidence type="ECO:0000313" key="2">
    <source>
        <dbReference type="EMBL" id="TMW10872.1"/>
    </source>
</evidence>
<feature type="transmembrane region" description="Helical" evidence="1">
    <location>
        <begin position="75"/>
        <end position="99"/>
    </location>
</feature>
<feature type="transmembrane region" description="Helical" evidence="1">
    <location>
        <begin position="156"/>
        <end position="181"/>
    </location>
</feature>
<gene>
    <name evidence="2" type="ORF">FGS76_16305</name>
</gene>
<feature type="transmembrane region" description="Helical" evidence="1">
    <location>
        <begin position="42"/>
        <end position="63"/>
    </location>
</feature>
<reference evidence="2 3" key="1">
    <citation type="submission" date="2019-05" db="EMBL/GenBank/DDBJ databases">
        <title>Genome of Alcanivorax gelatiniphagus, an oil degrading marine bacteria.</title>
        <authorList>
            <person name="Kwon K.K."/>
        </authorList>
    </citation>
    <scope>NUCLEOTIDE SEQUENCE [LARGE SCALE GENOMIC DNA]</scope>
    <source>
        <strain evidence="2 3">MEBiC 08158</strain>
    </source>
</reference>
<sequence length="184" mass="20559">MSQDKREYTHSYLLAAQRAPLISSFLPMIVSIYAYTEEFGGLATKLSVSSALLASALILYLFAPGKALIHGNKKYRYQVFAFYVFLVVLPFILIDFVGYNPLAELFGWCLFAIGVATNILFHGYWYRADTLEPLGWYTKDKTDEPKISRGSPTGNFFAIFLGIIIVYGAIALFAKIAIGIIDLN</sequence>
<comment type="caution">
    <text evidence="2">The sequence shown here is derived from an EMBL/GenBank/DDBJ whole genome shotgun (WGS) entry which is preliminary data.</text>
</comment>
<evidence type="ECO:0000313" key="3">
    <source>
        <dbReference type="Proteomes" id="UP000739180"/>
    </source>
</evidence>
<dbReference type="RefSeq" id="WP_138773708.1">
    <property type="nucleotide sequence ID" value="NZ_JBHSSX010000013.1"/>
</dbReference>
<dbReference type="Proteomes" id="UP000739180">
    <property type="component" value="Unassembled WGS sequence"/>
</dbReference>
<feature type="transmembrane region" description="Helical" evidence="1">
    <location>
        <begin position="12"/>
        <end position="36"/>
    </location>
</feature>
<feature type="transmembrane region" description="Helical" evidence="1">
    <location>
        <begin position="105"/>
        <end position="126"/>
    </location>
</feature>
<organism evidence="2 3">
    <name type="scientific">Alloalcanivorax gelatiniphagus</name>
    <dbReference type="NCBI Taxonomy" id="1194167"/>
    <lineage>
        <taxon>Bacteria</taxon>
        <taxon>Pseudomonadati</taxon>
        <taxon>Pseudomonadota</taxon>
        <taxon>Gammaproteobacteria</taxon>
        <taxon>Oceanospirillales</taxon>
        <taxon>Alcanivoracaceae</taxon>
        <taxon>Alloalcanivorax</taxon>
    </lineage>
</organism>
<keyword evidence="1" id="KW-0472">Membrane</keyword>
<keyword evidence="3" id="KW-1185">Reference proteome</keyword>
<proteinExistence type="predicted"/>